<organism evidence="2 3">
    <name type="scientific">Streptomyces phage SparkleGoddess</name>
    <dbReference type="NCBI Taxonomy" id="2283305"/>
    <lineage>
        <taxon>Viruses</taxon>
        <taxon>Duplodnaviria</taxon>
        <taxon>Heunggongvirae</taxon>
        <taxon>Uroviricota</taxon>
        <taxon>Caudoviricetes</taxon>
        <taxon>Stanwilliamsviridae</taxon>
        <taxon>Loccivirinae</taxon>
        <taxon>Gilsonvirus</taxon>
        <taxon>Gilsonvirus comrade</taxon>
    </lineage>
</organism>
<name>A0A345ME57_9CAUD</name>
<keyword evidence="1" id="KW-1133">Transmembrane helix</keyword>
<evidence type="ECO:0000256" key="1">
    <source>
        <dbReference type="SAM" id="Phobius"/>
    </source>
</evidence>
<sequence>MILGILGGILVTWFLAGFVLAGVWTILASDPADKFIGVVVIVVASVIWWFLVGTHINWDGLIE</sequence>
<accession>A0A345ME57</accession>
<keyword evidence="1" id="KW-0472">Membrane</keyword>
<evidence type="ECO:0000313" key="3">
    <source>
        <dbReference type="Proteomes" id="UP000259914"/>
    </source>
</evidence>
<feature type="transmembrane region" description="Helical" evidence="1">
    <location>
        <begin position="6"/>
        <end position="28"/>
    </location>
</feature>
<feature type="transmembrane region" description="Helical" evidence="1">
    <location>
        <begin position="35"/>
        <end position="58"/>
    </location>
</feature>
<gene>
    <name evidence="2" type="primary">149</name>
    <name evidence="2" type="ORF">SEA_SPARKLEGODDESS_149</name>
</gene>
<proteinExistence type="predicted"/>
<keyword evidence="1" id="KW-0812">Transmembrane</keyword>
<reference evidence="2 3" key="1">
    <citation type="submission" date="2018-07" db="EMBL/GenBank/DDBJ databases">
        <authorList>
            <person name="Dixon J."/>
            <person name="Knudsen H.R."/>
            <person name="Rock W."/>
            <person name="Scott A.N."/>
            <person name="Walsdorf S.L."/>
            <person name="Layton S.R."/>
            <person name="Nayek S."/>
            <person name="Kim T."/>
            <person name="Hughes L.E."/>
            <person name="Garlena R.A."/>
            <person name="Russell D.A."/>
            <person name="Pope W.H."/>
            <person name="Jacobs-Sera D."/>
            <person name="Hatfull G.F."/>
        </authorList>
    </citation>
    <scope>NUCLEOTIDE SEQUENCE [LARGE SCALE GENOMIC DNA]</scope>
</reference>
<evidence type="ECO:0000313" key="2">
    <source>
        <dbReference type="EMBL" id="AXH68838.1"/>
    </source>
</evidence>
<dbReference type="Proteomes" id="UP000259914">
    <property type="component" value="Segment"/>
</dbReference>
<dbReference type="EMBL" id="MH590589">
    <property type="protein sequence ID" value="AXH68838.1"/>
    <property type="molecule type" value="Genomic_DNA"/>
</dbReference>
<protein>
    <submittedName>
        <fullName evidence="2">Uncharacterized protein</fullName>
    </submittedName>
</protein>